<dbReference type="EC" id="2.4.-.-" evidence="2"/>
<evidence type="ECO:0000313" key="2">
    <source>
        <dbReference type="EMBL" id="MFD1205013.1"/>
    </source>
</evidence>
<name>A0ABW3TYR4_9BACL</name>
<keyword evidence="2" id="KW-0328">Glycosyltransferase</keyword>
<feature type="domain" description="Glycosyltransferase 2-like" evidence="1">
    <location>
        <begin position="4"/>
        <end position="94"/>
    </location>
</feature>
<dbReference type="InterPro" id="IPR029044">
    <property type="entry name" value="Nucleotide-diphossugar_trans"/>
</dbReference>
<protein>
    <submittedName>
        <fullName evidence="2">Glycosyltransferase</fullName>
        <ecNumber evidence="2">2.4.-.-</ecNumber>
    </submittedName>
</protein>
<dbReference type="Proteomes" id="UP001597231">
    <property type="component" value="Unassembled WGS sequence"/>
</dbReference>
<accession>A0ABW3TYR4</accession>
<dbReference type="InterPro" id="IPR011990">
    <property type="entry name" value="TPR-like_helical_dom_sf"/>
</dbReference>
<dbReference type="RefSeq" id="WP_381480291.1">
    <property type="nucleotide sequence ID" value="NZ_JBHTLT010000037.1"/>
</dbReference>
<dbReference type="InterPro" id="IPR001173">
    <property type="entry name" value="Glyco_trans_2-like"/>
</dbReference>
<reference evidence="3" key="1">
    <citation type="journal article" date="2019" name="Int. J. Syst. Evol. Microbiol.">
        <title>The Global Catalogue of Microorganisms (GCM) 10K type strain sequencing project: providing services to taxonomists for standard genome sequencing and annotation.</title>
        <authorList>
            <consortium name="The Broad Institute Genomics Platform"/>
            <consortium name="The Broad Institute Genome Sequencing Center for Infectious Disease"/>
            <person name="Wu L."/>
            <person name="Ma J."/>
        </authorList>
    </citation>
    <scope>NUCLEOTIDE SEQUENCE [LARGE SCALE GENOMIC DNA]</scope>
    <source>
        <strain evidence="3">CCUG 53915</strain>
    </source>
</reference>
<proteinExistence type="predicted"/>
<dbReference type="Pfam" id="PF00535">
    <property type="entry name" value="Glycos_transf_2"/>
    <property type="match status" value="1"/>
</dbReference>
<dbReference type="EMBL" id="JBHTLT010000037">
    <property type="protein sequence ID" value="MFD1205013.1"/>
    <property type="molecule type" value="Genomic_DNA"/>
</dbReference>
<comment type="caution">
    <text evidence="2">The sequence shown here is derived from an EMBL/GenBank/DDBJ whole genome shotgun (WGS) entry which is preliminary data.</text>
</comment>
<gene>
    <name evidence="2" type="ORF">ACFQ38_07840</name>
</gene>
<sequence length="351" mass="41561">MEISLCMIVRDEEDVLERCLLSVCDVVDEIIIVDTGSIDRTTEIAKKFTDNLFHYEWVDDFAAARNYSFSLATKEYIMWLDADDVLEDKESFLTLKKQLDGKINRVSMPYHLSFNENGQVTHSLKRNRIVKNDARFQWSGKVHEFLIVYGEALESDIPILHKKIKPHSSRNLKIYLKMIESKIPFTHRDTFYFANELMYNGRTEEAIKYYESFLLEKGGWIEDNITACLHLSHCYKELDQERRLHYLFQTFEYDTPRAEACCEIARYFIEQSQLPLAIFWLELIFSLKKPKTMGFVNESSWTYVPHIELCYCYDQLGQLDKSYAHHIKAREIAPDHPSVLFNEEYFKKRLD</sequence>
<evidence type="ECO:0000259" key="1">
    <source>
        <dbReference type="Pfam" id="PF00535"/>
    </source>
</evidence>
<dbReference type="PANTHER" id="PTHR43630">
    <property type="entry name" value="POLY-BETA-1,6-N-ACETYL-D-GLUCOSAMINE SYNTHASE"/>
    <property type="match status" value="1"/>
</dbReference>
<dbReference type="PANTHER" id="PTHR43630:SF2">
    <property type="entry name" value="GLYCOSYLTRANSFERASE"/>
    <property type="match status" value="1"/>
</dbReference>
<dbReference type="CDD" id="cd02511">
    <property type="entry name" value="Beta4Glucosyltransferase"/>
    <property type="match status" value="1"/>
</dbReference>
<dbReference type="SUPFAM" id="SSF53448">
    <property type="entry name" value="Nucleotide-diphospho-sugar transferases"/>
    <property type="match status" value="1"/>
</dbReference>
<keyword evidence="3" id="KW-1185">Reference proteome</keyword>
<dbReference type="Gene3D" id="3.90.550.10">
    <property type="entry name" value="Spore Coat Polysaccharide Biosynthesis Protein SpsA, Chain A"/>
    <property type="match status" value="1"/>
</dbReference>
<dbReference type="Gene3D" id="1.25.40.10">
    <property type="entry name" value="Tetratricopeptide repeat domain"/>
    <property type="match status" value="1"/>
</dbReference>
<evidence type="ECO:0000313" key="3">
    <source>
        <dbReference type="Proteomes" id="UP001597231"/>
    </source>
</evidence>
<dbReference type="GO" id="GO:0016757">
    <property type="term" value="F:glycosyltransferase activity"/>
    <property type="evidence" value="ECO:0007669"/>
    <property type="project" value="UniProtKB-KW"/>
</dbReference>
<keyword evidence="2" id="KW-0808">Transferase</keyword>
<organism evidence="2 3">
    <name type="scientific">Sporosarcina contaminans</name>
    <dbReference type="NCBI Taxonomy" id="633403"/>
    <lineage>
        <taxon>Bacteria</taxon>
        <taxon>Bacillati</taxon>
        <taxon>Bacillota</taxon>
        <taxon>Bacilli</taxon>
        <taxon>Bacillales</taxon>
        <taxon>Caryophanaceae</taxon>
        <taxon>Sporosarcina</taxon>
    </lineage>
</organism>
<dbReference type="SUPFAM" id="SSF48452">
    <property type="entry name" value="TPR-like"/>
    <property type="match status" value="1"/>
</dbReference>